<dbReference type="EMBL" id="JAYMGO010000014">
    <property type="protein sequence ID" value="KAL1262050.1"/>
    <property type="molecule type" value="Genomic_DNA"/>
</dbReference>
<protein>
    <submittedName>
        <fullName evidence="1">Uncharacterized protein</fullName>
    </submittedName>
</protein>
<organism evidence="1 2">
    <name type="scientific">Cirrhinus molitorella</name>
    <name type="common">mud carp</name>
    <dbReference type="NCBI Taxonomy" id="172907"/>
    <lineage>
        <taxon>Eukaryota</taxon>
        <taxon>Metazoa</taxon>
        <taxon>Chordata</taxon>
        <taxon>Craniata</taxon>
        <taxon>Vertebrata</taxon>
        <taxon>Euteleostomi</taxon>
        <taxon>Actinopterygii</taxon>
        <taxon>Neopterygii</taxon>
        <taxon>Teleostei</taxon>
        <taxon>Ostariophysi</taxon>
        <taxon>Cypriniformes</taxon>
        <taxon>Cyprinidae</taxon>
        <taxon>Labeoninae</taxon>
        <taxon>Labeonini</taxon>
        <taxon>Cirrhinus</taxon>
    </lineage>
</organism>
<gene>
    <name evidence="1" type="ORF">QQF64_007315</name>
</gene>
<proteinExistence type="predicted"/>
<comment type="caution">
    <text evidence="1">The sequence shown here is derived from an EMBL/GenBank/DDBJ whole genome shotgun (WGS) entry which is preliminary data.</text>
</comment>
<dbReference type="Proteomes" id="UP001558613">
    <property type="component" value="Unassembled WGS sequence"/>
</dbReference>
<sequence length="114" mass="12581">MLCELNLSEVDDWGLTLLGAALGGGTVQKHVQQSVSLDQCLTRRNRFVLRDPAGFISLSQRGKEKYKSQCHKQEAALSFLHHAKTATIKTVGLSGDQEKYHCLTIGVLLERSSL</sequence>
<keyword evidence="2" id="KW-1185">Reference proteome</keyword>
<evidence type="ECO:0000313" key="2">
    <source>
        <dbReference type="Proteomes" id="UP001558613"/>
    </source>
</evidence>
<evidence type="ECO:0000313" key="1">
    <source>
        <dbReference type="EMBL" id="KAL1262050.1"/>
    </source>
</evidence>
<accession>A0ABR3MB01</accession>
<name>A0ABR3MB01_9TELE</name>
<reference evidence="1 2" key="1">
    <citation type="submission" date="2023-09" db="EMBL/GenBank/DDBJ databases">
        <authorList>
            <person name="Wang M."/>
        </authorList>
    </citation>
    <scope>NUCLEOTIDE SEQUENCE [LARGE SCALE GENOMIC DNA]</scope>
    <source>
        <strain evidence="1">GT-2023</strain>
        <tissue evidence="1">Liver</tissue>
    </source>
</reference>